<comment type="caution">
    <text evidence="1">The sequence shown here is derived from an EMBL/GenBank/DDBJ whole genome shotgun (WGS) entry which is preliminary data.</text>
</comment>
<accession>A0A6A4S7Y0</accession>
<gene>
    <name evidence="1" type="ORF">F2P81_019482</name>
</gene>
<organism evidence="1 2">
    <name type="scientific">Scophthalmus maximus</name>
    <name type="common">Turbot</name>
    <name type="synonym">Psetta maxima</name>
    <dbReference type="NCBI Taxonomy" id="52904"/>
    <lineage>
        <taxon>Eukaryota</taxon>
        <taxon>Metazoa</taxon>
        <taxon>Chordata</taxon>
        <taxon>Craniata</taxon>
        <taxon>Vertebrata</taxon>
        <taxon>Euteleostomi</taxon>
        <taxon>Actinopterygii</taxon>
        <taxon>Neopterygii</taxon>
        <taxon>Teleostei</taxon>
        <taxon>Neoteleostei</taxon>
        <taxon>Acanthomorphata</taxon>
        <taxon>Carangaria</taxon>
        <taxon>Pleuronectiformes</taxon>
        <taxon>Pleuronectoidei</taxon>
        <taxon>Scophthalmidae</taxon>
        <taxon>Scophthalmus</taxon>
    </lineage>
</organism>
<evidence type="ECO:0000313" key="1">
    <source>
        <dbReference type="EMBL" id="KAF0028395.1"/>
    </source>
</evidence>
<evidence type="ECO:0000313" key="2">
    <source>
        <dbReference type="Proteomes" id="UP000438429"/>
    </source>
</evidence>
<proteinExistence type="predicted"/>
<sequence>MLVLLKKVQLIIVRQRDTANTCVRPLNRSECVVCVLMRADSEHQLDIVKSGLDGREAKLRPRATGAKLIIALCVIK</sequence>
<dbReference type="AlphaFoldDB" id="A0A6A4S7Y0"/>
<dbReference type="EMBL" id="VEVO01000017">
    <property type="protein sequence ID" value="KAF0028395.1"/>
    <property type="molecule type" value="Genomic_DNA"/>
</dbReference>
<dbReference type="Proteomes" id="UP000438429">
    <property type="component" value="Unassembled WGS sequence"/>
</dbReference>
<reference evidence="1 2" key="1">
    <citation type="submission" date="2019-06" db="EMBL/GenBank/DDBJ databases">
        <title>Draft genomes of female and male turbot (Scophthalmus maximus).</title>
        <authorList>
            <person name="Xu H."/>
            <person name="Xu X.-W."/>
            <person name="Shao C."/>
            <person name="Chen S."/>
        </authorList>
    </citation>
    <scope>NUCLEOTIDE SEQUENCE [LARGE SCALE GENOMIC DNA]</scope>
    <source>
        <strain evidence="1">Ysfricsl-2016a</strain>
        <tissue evidence="1">Blood</tissue>
    </source>
</reference>
<protein>
    <submittedName>
        <fullName evidence="1">Uncharacterized protein</fullName>
    </submittedName>
</protein>
<name>A0A6A4S7Y0_SCOMX</name>